<comment type="cofactor">
    <cofactor evidence="1">
        <name>Cu cation</name>
        <dbReference type="ChEBI" id="CHEBI:23378"/>
    </cofactor>
</comment>
<evidence type="ECO:0000259" key="19">
    <source>
        <dbReference type="Pfam" id="PF02727"/>
    </source>
</evidence>
<feature type="domain" description="Copper amine oxidase N3-terminal" evidence="20">
    <location>
        <begin position="219"/>
        <end position="322"/>
    </location>
</feature>
<keyword evidence="6 16" id="KW-0479">Metal-binding</keyword>
<evidence type="ECO:0000256" key="11">
    <source>
        <dbReference type="ARBA" id="ARBA00023157"/>
    </source>
</evidence>
<comment type="caution">
    <text evidence="21">The sequence shown here is derived from an EMBL/GenBank/DDBJ whole genome shotgun (WGS) entry which is preliminary data.</text>
</comment>
<dbReference type="AlphaFoldDB" id="A0A835LTX7"/>
<protein>
    <recommendedName>
        <fullName evidence="16">Amine oxidase</fullName>
        <ecNumber evidence="16">1.4.3.-</ecNumber>
    </recommendedName>
</protein>
<dbReference type="EMBL" id="JADFTS010000005">
    <property type="protein sequence ID" value="KAF9604747.1"/>
    <property type="molecule type" value="Genomic_DNA"/>
</dbReference>
<feature type="compositionally biased region" description="Low complexity" evidence="17">
    <location>
        <begin position="1"/>
        <end position="18"/>
    </location>
</feature>
<dbReference type="FunFam" id="2.70.98.20:FF:000001">
    <property type="entry name" value="Amine oxidase"/>
    <property type="match status" value="1"/>
</dbReference>
<gene>
    <name evidence="21" type="ORF">IFM89_009699</name>
</gene>
<evidence type="ECO:0000256" key="10">
    <source>
        <dbReference type="ARBA" id="ARBA00023140"/>
    </source>
</evidence>
<dbReference type="PANTHER" id="PTHR10638:SF80">
    <property type="entry name" value="AMINE OXIDASE"/>
    <property type="match status" value="1"/>
</dbReference>
<dbReference type="GO" id="GO:0005777">
    <property type="term" value="C:peroxisome"/>
    <property type="evidence" value="ECO:0007669"/>
    <property type="project" value="UniProtKB-SubCell"/>
</dbReference>
<evidence type="ECO:0000313" key="21">
    <source>
        <dbReference type="EMBL" id="KAF9604747.1"/>
    </source>
</evidence>
<accession>A0A835LTX7</accession>
<sequence length="790" mass="88456">MATTSEKTTSSSSCCSNTIRRQSVSAAGPEVSEITEDWIVTDKNLQKEEEEEQQQQQQKKKNKTMIKNDHPTIDPLPEPSTKALPIMMRAQSSHPLDPLSAAEISVAVATVRAAGATPEVRDSMRFIEVVLLEPDKHVVALADAYFFPPFQPSLLPKTKGGPVIPTKLPPRRARLVVYNKRSNETSIWIVELTEVHAATRGGHHRGKAISSQVVPDVQPPMDAMEYAECEAVVKDFSPFREAMKKRGIEDMDLVMVDPWCVGYHSNADAPSRRLAKPLIFCRTESDCPLENGYARPVEGIYVVVDMQNMVVVEFEDRKLVPLPPADPLRNYTPGETRGGVDRSDVKPLQIIQPEGPSFRVHGHFVQWQKWNFRIGFTPREGLVIYSVAYTDDSRGRRPVAHRLSFVEMVVPYGDPNEPHYRKNAFDAGEDGLGKNAHSLKKGCDCLGYIKYFDAHSTNFTGGVETTENCVCLHEEDHGMLWKHQDWRTGLAEVRRSRRLTVSFICTVANYEAENGAGFEPIRRKPICQDGKIEAEVKLTGILSLGAVQPGESRKYGTTIAPGLYAPVHQHFFVARMDMAVDCKPGETFNQVVEVNVKIEEPGKNNVHSNAFYAEEELLKSELQAMRDCNPLTARHWIIRNTRTVNRTGQLTGYKLVPGSNCLPLAGSEAKFLRRAAFLKHNLWVTPYASGEMYPGGEFPNQNPRVGEGLATWVKQNRSLEETNIVLWYVFGVTHIPRLEDWPVMPVEHLGFMLMPHGFFNCSPAIDVPPNSNELELKVSKAIQNGLLAKL</sequence>
<keyword evidence="9 16" id="KW-0186">Copper</keyword>
<evidence type="ECO:0000256" key="2">
    <source>
        <dbReference type="ARBA" id="ARBA00001947"/>
    </source>
</evidence>
<evidence type="ECO:0000256" key="3">
    <source>
        <dbReference type="ARBA" id="ARBA00004275"/>
    </source>
</evidence>
<keyword evidence="11" id="KW-1015">Disulfide bond</keyword>
<comment type="cofactor">
    <cofactor evidence="16">
        <name>Cu cation</name>
        <dbReference type="ChEBI" id="CHEBI:23378"/>
    </cofactor>
    <text evidence="16">Contains 1 topaquinone per subunit.</text>
</comment>
<proteinExistence type="inferred from homology"/>
<evidence type="ECO:0000256" key="4">
    <source>
        <dbReference type="ARBA" id="ARBA00007983"/>
    </source>
</evidence>
<name>A0A835LTX7_9MAGN</name>
<evidence type="ECO:0000256" key="6">
    <source>
        <dbReference type="ARBA" id="ARBA00022723"/>
    </source>
</evidence>
<dbReference type="PANTHER" id="PTHR10638">
    <property type="entry name" value="COPPER AMINE OXIDASE"/>
    <property type="match status" value="1"/>
</dbReference>
<evidence type="ECO:0000259" key="18">
    <source>
        <dbReference type="Pfam" id="PF01179"/>
    </source>
</evidence>
<dbReference type="FunFam" id="3.10.450.40:FF:000002">
    <property type="entry name" value="Amine oxidase"/>
    <property type="match status" value="1"/>
</dbReference>
<dbReference type="Gene3D" id="3.10.450.40">
    <property type="match status" value="2"/>
</dbReference>
<evidence type="ECO:0000256" key="8">
    <source>
        <dbReference type="ARBA" id="ARBA00023002"/>
    </source>
</evidence>
<dbReference type="GO" id="GO:0005507">
    <property type="term" value="F:copper ion binding"/>
    <property type="evidence" value="ECO:0007669"/>
    <property type="project" value="InterPro"/>
</dbReference>
<dbReference type="Proteomes" id="UP000631114">
    <property type="component" value="Unassembled WGS sequence"/>
</dbReference>
<comment type="subcellular location">
    <subcellularLocation>
        <location evidence="3">Peroxisome</location>
    </subcellularLocation>
</comment>
<feature type="active site" description="Schiff-base intermediate with substrate; via topaquinone" evidence="14">
    <location>
        <position position="510"/>
    </location>
</feature>
<dbReference type="NCBIfam" id="NF008559">
    <property type="entry name" value="PRK11504.1"/>
    <property type="match status" value="1"/>
</dbReference>
<keyword evidence="8 16" id="KW-0560">Oxidoreductase</keyword>
<evidence type="ECO:0000313" key="22">
    <source>
        <dbReference type="Proteomes" id="UP000631114"/>
    </source>
</evidence>
<evidence type="ECO:0000256" key="9">
    <source>
        <dbReference type="ARBA" id="ARBA00023008"/>
    </source>
</evidence>
<evidence type="ECO:0000256" key="1">
    <source>
        <dbReference type="ARBA" id="ARBA00001935"/>
    </source>
</evidence>
<dbReference type="InterPro" id="IPR015798">
    <property type="entry name" value="Cu_amine_oxidase_C"/>
</dbReference>
<dbReference type="InterPro" id="IPR016182">
    <property type="entry name" value="Cu_amine_oxidase_N-reg"/>
</dbReference>
<dbReference type="InterPro" id="IPR015800">
    <property type="entry name" value="Cu_amine_oxidase_N2"/>
</dbReference>
<dbReference type="Gene3D" id="2.70.98.20">
    <property type="entry name" value="Copper amine oxidase, catalytic domain"/>
    <property type="match status" value="1"/>
</dbReference>
<feature type="active site" description="Proton acceptor" evidence="14">
    <location>
        <position position="426"/>
    </location>
</feature>
<dbReference type="Pfam" id="PF01179">
    <property type="entry name" value="Cu_amine_oxid"/>
    <property type="match status" value="1"/>
</dbReference>
<evidence type="ECO:0000256" key="5">
    <source>
        <dbReference type="ARBA" id="ARBA00011738"/>
    </source>
</evidence>
<dbReference type="FunFam" id="3.10.450.40:FF:000004">
    <property type="entry name" value="Amine oxidase"/>
    <property type="match status" value="1"/>
</dbReference>
<reference evidence="21 22" key="1">
    <citation type="submission" date="2020-10" db="EMBL/GenBank/DDBJ databases">
        <title>The Coptis chinensis genome and diversification of protoberbering-type alkaloids.</title>
        <authorList>
            <person name="Wang B."/>
            <person name="Shu S."/>
            <person name="Song C."/>
            <person name="Liu Y."/>
        </authorList>
    </citation>
    <scope>NUCLEOTIDE SEQUENCE [LARGE SCALE GENOMIC DNA]</scope>
    <source>
        <strain evidence="21">HL-2020</strain>
        <tissue evidence="21">Leaf</tissue>
    </source>
</reference>
<keyword evidence="10" id="KW-0576">Peroxisome</keyword>
<dbReference type="InterPro" id="IPR000269">
    <property type="entry name" value="Cu_amine_oxidase"/>
</dbReference>
<comment type="catalytic activity">
    <reaction evidence="13">
        <text>a primary methyl amine + O2 + H2O = an aldehyde + H2O2 + NH4(+)</text>
        <dbReference type="Rhea" id="RHEA:16153"/>
        <dbReference type="ChEBI" id="CHEBI:15377"/>
        <dbReference type="ChEBI" id="CHEBI:15379"/>
        <dbReference type="ChEBI" id="CHEBI:16240"/>
        <dbReference type="ChEBI" id="CHEBI:17478"/>
        <dbReference type="ChEBI" id="CHEBI:28938"/>
        <dbReference type="ChEBI" id="CHEBI:228804"/>
        <dbReference type="EC" id="1.4.3.21"/>
    </reaction>
    <physiologicalReaction direction="left-to-right" evidence="13">
        <dbReference type="Rhea" id="RHEA:16154"/>
    </physiologicalReaction>
</comment>
<keyword evidence="22" id="KW-1185">Reference proteome</keyword>
<dbReference type="Pfam" id="PF02727">
    <property type="entry name" value="Cu_amine_oxidN2"/>
    <property type="match status" value="1"/>
</dbReference>
<feature type="domain" description="Copper amine oxidase catalytic" evidence="18">
    <location>
        <begin position="348"/>
        <end position="765"/>
    </location>
</feature>
<evidence type="ECO:0000256" key="13">
    <source>
        <dbReference type="ARBA" id="ARBA00051381"/>
    </source>
</evidence>
<keyword evidence="7 14" id="KW-0801">TPQ</keyword>
<evidence type="ECO:0000256" key="7">
    <source>
        <dbReference type="ARBA" id="ARBA00022772"/>
    </source>
</evidence>
<dbReference type="Pfam" id="PF02728">
    <property type="entry name" value="Cu_amine_oxidN3"/>
    <property type="match status" value="1"/>
</dbReference>
<evidence type="ECO:0000256" key="12">
    <source>
        <dbReference type="ARBA" id="ARBA00023211"/>
    </source>
</evidence>
<dbReference type="OrthoDB" id="5379943at2759"/>
<evidence type="ECO:0000256" key="15">
    <source>
        <dbReference type="PIRSR" id="PIRSR600269-51"/>
    </source>
</evidence>
<dbReference type="GO" id="GO:0009308">
    <property type="term" value="P:amine metabolic process"/>
    <property type="evidence" value="ECO:0007669"/>
    <property type="project" value="UniProtKB-UniRule"/>
</dbReference>
<evidence type="ECO:0000256" key="14">
    <source>
        <dbReference type="PIRSR" id="PIRSR600269-50"/>
    </source>
</evidence>
<feature type="domain" description="Copper amine oxidase N2-terminal" evidence="19">
    <location>
        <begin position="94"/>
        <end position="183"/>
    </location>
</feature>
<evidence type="ECO:0000259" key="20">
    <source>
        <dbReference type="Pfam" id="PF02728"/>
    </source>
</evidence>
<dbReference type="InterPro" id="IPR036460">
    <property type="entry name" value="Cu_amine_oxidase_C_sf"/>
</dbReference>
<evidence type="ECO:0000256" key="16">
    <source>
        <dbReference type="RuleBase" id="RU000672"/>
    </source>
</evidence>
<organism evidence="21 22">
    <name type="scientific">Coptis chinensis</name>
    <dbReference type="NCBI Taxonomy" id="261450"/>
    <lineage>
        <taxon>Eukaryota</taxon>
        <taxon>Viridiplantae</taxon>
        <taxon>Streptophyta</taxon>
        <taxon>Embryophyta</taxon>
        <taxon>Tracheophyta</taxon>
        <taxon>Spermatophyta</taxon>
        <taxon>Magnoliopsida</taxon>
        <taxon>Ranunculales</taxon>
        <taxon>Ranunculaceae</taxon>
        <taxon>Coptidoideae</taxon>
        <taxon>Coptis</taxon>
    </lineage>
</organism>
<dbReference type="EC" id="1.4.3.-" evidence="16"/>
<dbReference type="InterPro" id="IPR015802">
    <property type="entry name" value="Cu_amine_oxidase_N3"/>
</dbReference>
<comment type="subunit">
    <text evidence="5">Homodimer.</text>
</comment>
<feature type="modified residue" description="2',4',5'-topaquinone" evidence="15">
    <location>
        <position position="510"/>
    </location>
</feature>
<dbReference type="SUPFAM" id="SSF49998">
    <property type="entry name" value="Amine oxidase catalytic domain"/>
    <property type="match status" value="1"/>
</dbReference>
<keyword evidence="12" id="KW-0464">Manganese</keyword>
<comment type="similarity">
    <text evidence="4 16">Belongs to the copper/topaquinone oxidase family.</text>
</comment>
<comment type="cofactor">
    <cofactor evidence="2">
        <name>Zn(2+)</name>
        <dbReference type="ChEBI" id="CHEBI:29105"/>
    </cofactor>
</comment>
<dbReference type="GO" id="GO:0048038">
    <property type="term" value="F:quinone binding"/>
    <property type="evidence" value="ECO:0007669"/>
    <property type="project" value="InterPro"/>
</dbReference>
<evidence type="ECO:0000256" key="17">
    <source>
        <dbReference type="SAM" id="MobiDB-lite"/>
    </source>
</evidence>
<dbReference type="GO" id="GO:0008131">
    <property type="term" value="F:primary methylamine oxidase activity"/>
    <property type="evidence" value="ECO:0007669"/>
    <property type="project" value="UniProtKB-EC"/>
</dbReference>
<feature type="region of interest" description="Disordered" evidence="17">
    <location>
        <begin position="1"/>
        <end position="79"/>
    </location>
</feature>
<dbReference type="SUPFAM" id="SSF54416">
    <property type="entry name" value="Amine oxidase N-terminal region"/>
    <property type="match status" value="2"/>
</dbReference>
<comment type="PTM">
    <text evidence="15 16">Topaquinone (TPQ) is generated by copper-dependent autoxidation of a specific tyrosyl residue.</text>
</comment>